<dbReference type="Proteomes" id="UP000019112">
    <property type="component" value="Unassembled WGS sequence"/>
</dbReference>
<reference evidence="4 5" key="1">
    <citation type="journal article" date="2014" name="FEMS Microbiol. Lett.">
        <title>Draft genome sequences of three Holospora species (Holospora obtusa, Holospora undulata, and Holospora elegans), endonuclear symbiotic bacteria of the ciliate Paramecium caudatum.</title>
        <authorList>
            <person name="Dohra H."/>
            <person name="Tanaka K."/>
            <person name="Suzuki T."/>
            <person name="Fujishima M."/>
            <person name="Suzuki H."/>
        </authorList>
    </citation>
    <scope>NUCLEOTIDE SEQUENCE [LARGE SCALE GENOMIC DNA]</scope>
    <source>
        <strain evidence="4 5">F1</strain>
    </source>
</reference>
<dbReference type="GO" id="GO:0097367">
    <property type="term" value="F:carbohydrate derivative binding"/>
    <property type="evidence" value="ECO:0007669"/>
    <property type="project" value="InterPro"/>
</dbReference>
<accession>W6TEQ1</accession>
<evidence type="ECO:0000259" key="2">
    <source>
        <dbReference type="PROSITE" id="PS51371"/>
    </source>
</evidence>
<dbReference type="InterPro" id="IPR046342">
    <property type="entry name" value="CBS_dom_sf"/>
</dbReference>
<keyword evidence="4" id="KW-0413">Isomerase</keyword>
<feature type="domain" description="CBS" evidence="2">
    <location>
        <begin position="195"/>
        <end position="255"/>
    </location>
</feature>
<keyword evidence="5" id="KW-1185">Reference proteome</keyword>
<dbReference type="SUPFAM" id="SSF53697">
    <property type="entry name" value="SIS domain"/>
    <property type="match status" value="1"/>
</dbReference>
<dbReference type="PROSITE" id="PS51371">
    <property type="entry name" value="CBS"/>
    <property type="match status" value="2"/>
</dbReference>
<dbReference type="eggNOG" id="COG0517">
    <property type="taxonomic scope" value="Bacteria"/>
</dbReference>
<dbReference type="Gene3D" id="3.40.50.10490">
    <property type="entry name" value="Glucose-6-phosphate isomerase like protein, domain 1"/>
    <property type="match status" value="1"/>
</dbReference>
<feature type="domain" description="SIS" evidence="3">
    <location>
        <begin position="29"/>
        <end position="172"/>
    </location>
</feature>
<gene>
    <name evidence="4" type="ORF">P618_200485</name>
</gene>
<dbReference type="CDD" id="cd04604">
    <property type="entry name" value="CBS_pair_SIS_assoc"/>
    <property type="match status" value="1"/>
</dbReference>
<dbReference type="Gene3D" id="3.10.580.10">
    <property type="entry name" value="CBS-domain"/>
    <property type="match status" value="1"/>
</dbReference>
<dbReference type="Pfam" id="PF00571">
    <property type="entry name" value="CBS"/>
    <property type="match status" value="2"/>
</dbReference>
<dbReference type="EMBL" id="AWTR02000050">
    <property type="protein sequence ID" value="ETZ07329.1"/>
    <property type="molecule type" value="Genomic_DNA"/>
</dbReference>
<dbReference type="Pfam" id="PF01380">
    <property type="entry name" value="SIS"/>
    <property type="match status" value="1"/>
</dbReference>
<dbReference type="RefSeq" id="WP_021827222.1">
    <property type="nucleotide sequence ID" value="NZ_AWTR02000050.1"/>
</dbReference>
<evidence type="ECO:0000259" key="3">
    <source>
        <dbReference type="PROSITE" id="PS51464"/>
    </source>
</evidence>
<keyword evidence="1" id="KW-0129">CBS domain</keyword>
<dbReference type="STRING" id="1399147.P618_200485"/>
<name>W6TEQ1_HOLOB</name>
<dbReference type="PANTHER" id="PTHR42745">
    <property type="match status" value="1"/>
</dbReference>
<dbReference type="GO" id="GO:1901135">
    <property type="term" value="P:carbohydrate derivative metabolic process"/>
    <property type="evidence" value="ECO:0007669"/>
    <property type="project" value="InterPro"/>
</dbReference>
<comment type="caution">
    <text evidence="4">The sequence shown here is derived from an EMBL/GenBank/DDBJ whole genome shotgun (WGS) entry which is preliminary data.</text>
</comment>
<evidence type="ECO:0000256" key="1">
    <source>
        <dbReference type="PROSITE-ProRule" id="PRU00703"/>
    </source>
</evidence>
<dbReference type="GO" id="GO:0016853">
    <property type="term" value="F:isomerase activity"/>
    <property type="evidence" value="ECO:0007669"/>
    <property type="project" value="UniProtKB-KW"/>
</dbReference>
<sequence length="313" mass="34202">MYDPRSVLDAHILGLCKMREFIPENLFLCIKKIRQTEGRVVCLGIGKSAFILQKISSNFSSIGVASYFLDAIHGVHGELGGLKQSDTILAGSYSGESAELIPVLSFAQEKNIFSILMTAFPLKRLGKIASTTLLLPEIKEAGPLGCVPSTSSLVMLALGDILVSAMERDITLERYQTYHPHGALGFKLSPVTHTMISGNDMPLVSLTAPMTEVLIIMSEKRLGCAGVVNEEGTLLGVISDGDVRRACALFGTITSCFAQDVMQKTPKILPDHAIINDALKLMEFYKITFVFVVDKHEKPLGVIHIHDSWKNIR</sequence>
<evidence type="ECO:0000313" key="4">
    <source>
        <dbReference type="EMBL" id="ETZ07329.1"/>
    </source>
</evidence>
<dbReference type="InterPro" id="IPR000644">
    <property type="entry name" value="CBS_dom"/>
</dbReference>
<dbReference type="InterPro" id="IPR001347">
    <property type="entry name" value="SIS_dom"/>
</dbReference>
<dbReference type="SMART" id="SM00116">
    <property type="entry name" value="CBS"/>
    <property type="match status" value="1"/>
</dbReference>
<proteinExistence type="predicted"/>
<dbReference type="InterPro" id="IPR046348">
    <property type="entry name" value="SIS_dom_sf"/>
</dbReference>
<dbReference type="eggNOG" id="COG0794">
    <property type="taxonomic scope" value="Bacteria"/>
</dbReference>
<organism evidence="4 5">
    <name type="scientific">Holospora obtusa F1</name>
    <dbReference type="NCBI Taxonomy" id="1399147"/>
    <lineage>
        <taxon>Bacteria</taxon>
        <taxon>Pseudomonadati</taxon>
        <taxon>Pseudomonadota</taxon>
        <taxon>Alphaproteobacteria</taxon>
        <taxon>Holosporales</taxon>
        <taxon>Holosporaceae</taxon>
        <taxon>Holospora</taxon>
    </lineage>
</organism>
<dbReference type="InterPro" id="IPR050986">
    <property type="entry name" value="GutQ/KpsF_isomerases"/>
</dbReference>
<feature type="domain" description="CBS" evidence="2">
    <location>
        <begin position="262"/>
        <end position="313"/>
    </location>
</feature>
<protein>
    <submittedName>
        <fullName evidence="4">Phosphosugar isomerase</fullName>
    </submittedName>
</protein>
<evidence type="ECO:0000313" key="5">
    <source>
        <dbReference type="Proteomes" id="UP000019112"/>
    </source>
</evidence>
<dbReference type="PROSITE" id="PS51464">
    <property type="entry name" value="SIS"/>
    <property type="match status" value="1"/>
</dbReference>
<dbReference type="AlphaFoldDB" id="W6TEQ1"/>
<dbReference type="PANTHER" id="PTHR42745:SF1">
    <property type="entry name" value="ARABINOSE 5-PHOSPHATE ISOMERASE KDSD"/>
    <property type="match status" value="1"/>
</dbReference>